<dbReference type="Proteomes" id="UP000309389">
    <property type="component" value="Unassembled WGS sequence"/>
</dbReference>
<organism evidence="1 2">
    <name type="scientific">Alteraurantiacibacter aquimixticola</name>
    <dbReference type="NCBI Taxonomy" id="2489173"/>
    <lineage>
        <taxon>Bacteria</taxon>
        <taxon>Pseudomonadati</taxon>
        <taxon>Pseudomonadota</taxon>
        <taxon>Alphaproteobacteria</taxon>
        <taxon>Sphingomonadales</taxon>
        <taxon>Erythrobacteraceae</taxon>
        <taxon>Alteraurantiacibacter</taxon>
    </lineage>
</organism>
<protein>
    <submittedName>
        <fullName evidence="1">Uncharacterized protein</fullName>
    </submittedName>
</protein>
<dbReference type="OrthoDB" id="7410365at2"/>
<keyword evidence="2" id="KW-1185">Reference proteome</keyword>
<gene>
    <name evidence="1" type="ORF">E5222_02020</name>
</gene>
<reference evidence="1 2" key="1">
    <citation type="submission" date="2019-04" db="EMBL/GenBank/DDBJ databases">
        <title>Altererythrobacter aquimixticola sp. nov., isolated from sediment of junction between the ocean and a freshwater spring.</title>
        <authorList>
            <person name="Yoon J.-H."/>
        </authorList>
    </citation>
    <scope>NUCLEOTIDE SEQUENCE [LARGE SCALE GENOMIC DNA]</scope>
    <source>
        <strain evidence="1 2">SSKS-13</strain>
    </source>
</reference>
<comment type="caution">
    <text evidence="1">The sequence shown here is derived from an EMBL/GenBank/DDBJ whole genome shotgun (WGS) entry which is preliminary data.</text>
</comment>
<dbReference type="RefSeq" id="WP_136692010.1">
    <property type="nucleotide sequence ID" value="NZ_SSHH01000001.1"/>
</dbReference>
<proteinExistence type="predicted"/>
<dbReference type="AlphaFoldDB" id="A0A4T3F266"/>
<evidence type="ECO:0000313" key="1">
    <source>
        <dbReference type="EMBL" id="TIX51266.1"/>
    </source>
</evidence>
<name>A0A4T3F266_9SPHN</name>
<sequence>MHHEYRIEYLSCGNEPGRRMAIPVPDVRTALIVAEINMPGGSAELWDGDRQIARLQRRPGTRSAFWHVS</sequence>
<evidence type="ECO:0000313" key="2">
    <source>
        <dbReference type="Proteomes" id="UP000309389"/>
    </source>
</evidence>
<accession>A0A4T3F266</accession>
<dbReference type="EMBL" id="SSHH01000001">
    <property type="protein sequence ID" value="TIX51266.1"/>
    <property type="molecule type" value="Genomic_DNA"/>
</dbReference>